<dbReference type="RefSeq" id="WP_016638365.1">
    <property type="nucleotide sequence ID" value="NZ_AOPZ01000008.1"/>
</dbReference>
<keyword evidence="1" id="KW-0479">Metal-binding</keyword>
<dbReference type="EMBL" id="AOPZ01000008">
    <property type="protein sequence ID" value="EPH46678.1"/>
    <property type="molecule type" value="Genomic_DNA"/>
</dbReference>
<dbReference type="GO" id="GO:0016491">
    <property type="term" value="F:oxidoreductase activity"/>
    <property type="evidence" value="ECO:0007669"/>
    <property type="project" value="UniProtKB-KW"/>
</dbReference>
<sequence length="264" mass="28899">MTSATVRASVSSELTTDSLLALSERRIAAIHVKGFHDRDMAHAVAEQALTHEALGSYHKELASSVGRVHMPHVDTAHDASLTDTYHRHALAAIHDVRSMFAPYPSPVDRLRLLLQEVWPGGANLLRLNGRTCFIGALRVFRPGVSQLLPHNDRLHQETDAPEARNLTEQFTANVYLRVPETGGDLRLWLREPDEAETERILAVEGLDPSTIEPPALTIHPDAGDLIMFSSAMLHAVAPSSAGPRVGMAMFIGCTDAKAPLVYWS</sequence>
<evidence type="ECO:0000313" key="4">
    <source>
        <dbReference type="Proteomes" id="UP000014629"/>
    </source>
</evidence>
<evidence type="ECO:0000313" key="3">
    <source>
        <dbReference type="EMBL" id="EPH46678.1"/>
    </source>
</evidence>
<keyword evidence="1" id="KW-0408">Iron</keyword>
<dbReference type="SUPFAM" id="SSF51197">
    <property type="entry name" value="Clavaminate synthase-like"/>
    <property type="match status" value="1"/>
</dbReference>
<dbReference type="Gene3D" id="2.60.120.620">
    <property type="entry name" value="q2cbj1_9rhob like domain"/>
    <property type="match status" value="1"/>
</dbReference>
<evidence type="ECO:0000256" key="1">
    <source>
        <dbReference type="RuleBase" id="RU003682"/>
    </source>
</evidence>
<dbReference type="InterPro" id="IPR005123">
    <property type="entry name" value="Oxoglu/Fe-dep_dioxygenase_dom"/>
</dbReference>
<evidence type="ECO:0000259" key="2">
    <source>
        <dbReference type="PROSITE" id="PS51471"/>
    </source>
</evidence>
<dbReference type="AlphaFoldDB" id="S3ZU23"/>
<gene>
    <name evidence="3" type="ORF">STRAU_0231</name>
</gene>
<dbReference type="Pfam" id="PF13640">
    <property type="entry name" value="2OG-FeII_Oxy_3"/>
    <property type="match status" value="1"/>
</dbReference>
<reference evidence="3 4" key="1">
    <citation type="submission" date="2013-02" db="EMBL/GenBank/DDBJ databases">
        <title>Draft Genome Sequence of Streptomyces aurantiacus, Which Produces Setomimycin.</title>
        <authorList>
            <person name="Gruening B.A."/>
            <person name="Praeg A."/>
            <person name="Erxleben A."/>
            <person name="Guenther S."/>
            <person name="Mueller M."/>
        </authorList>
    </citation>
    <scope>NUCLEOTIDE SEQUENCE [LARGE SCALE GENOMIC DNA]</scope>
    <source>
        <strain evidence="3 4">JA 4570</strain>
    </source>
</reference>
<keyword evidence="1" id="KW-0560">Oxidoreductase</keyword>
<comment type="similarity">
    <text evidence="1">Belongs to the iron/ascorbate-dependent oxidoreductase family.</text>
</comment>
<name>S3ZU23_9ACTN</name>
<dbReference type="PROSITE" id="PS51471">
    <property type="entry name" value="FE2OG_OXY"/>
    <property type="match status" value="1"/>
</dbReference>
<comment type="caution">
    <text evidence="3">The sequence shown here is derived from an EMBL/GenBank/DDBJ whole genome shotgun (WGS) entry which is preliminary data.</text>
</comment>
<dbReference type="Proteomes" id="UP000014629">
    <property type="component" value="Unassembled WGS sequence"/>
</dbReference>
<dbReference type="InterPro" id="IPR044862">
    <property type="entry name" value="Pro_4_hyd_alph_FE2OG_OXY"/>
</dbReference>
<protein>
    <recommendedName>
        <fullName evidence="2">Fe2OG dioxygenase domain-containing protein</fullName>
    </recommendedName>
</protein>
<accession>S3ZU23</accession>
<dbReference type="OrthoDB" id="6532393at2"/>
<feature type="domain" description="Fe2OG dioxygenase" evidence="2">
    <location>
        <begin position="130"/>
        <end position="253"/>
    </location>
</feature>
<dbReference type="PATRIC" id="fig|1286094.4.peg.228"/>
<organism evidence="3 4">
    <name type="scientific">Streptomyces aurantiacus JA 4570</name>
    <dbReference type="NCBI Taxonomy" id="1286094"/>
    <lineage>
        <taxon>Bacteria</taxon>
        <taxon>Bacillati</taxon>
        <taxon>Actinomycetota</taxon>
        <taxon>Actinomycetes</taxon>
        <taxon>Kitasatosporales</taxon>
        <taxon>Streptomycetaceae</taxon>
        <taxon>Streptomyces</taxon>
        <taxon>Streptomyces aurantiacus group</taxon>
    </lineage>
</organism>
<keyword evidence="4" id="KW-1185">Reference proteome</keyword>
<proteinExistence type="inferred from homology"/>
<dbReference type="GO" id="GO:0046872">
    <property type="term" value="F:metal ion binding"/>
    <property type="evidence" value="ECO:0007669"/>
    <property type="project" value="UniProtKB-KW"/>
</dbReference>